<name>A0A4V6J154_RAOTE</name>
<evidence type="ECO:0000256" key="4">
    <source>
        <dbReference type="ARBA" id="ARBA00023136"/>
    </source>
</evidence>
<gene>
    <name evidence="5" type="primary">yecS_1</name>
    <name evidence="5" type="ORF">NCTC9185_00291</name>
</gene>
<dbReference type="AlphaFoldDB" id="A0A4V6J154"/>
<sequence>MFIDFAFLSDTFFNTLHRTAGDAGAVYQLVYLRRGTGAGRAGAADEPLAAAERFCEGYILIFRGSPLLIQLFLIYYGLGQFGVSATAFYGCCCGSRSSARCWRWRCALRPIRPKSCAGRCWRSHRPD</sequence>
<dbReference type="Proteomes" id="UP000339249">
    <property type="component" value="Unassembled WGS sequence"/>
</dbReference>
<dbReference type="EMBL" id="CABDVU010000001">
    <property type="protein sequence ID" value="VTN08414.1"/>
    <property type="molecule type" value="Genomic_DNA"/>
</dbReference>
<keyword evidence="4" id="KW-0472">Membrane</keyword>
<reference evidence="5 6" key="1">
    <citation type="submission" date="2019-04" db="EMBL/GenBank/DDBJ databases">
        <authorList>
            <consortium name="Pathogen Informatics"/>
        </authorList>
    </citation>
    <scope>NUCLEOTIDE SEQUENCE [LARGE SCALE GENOMIC DNA]</scope>
    <source>
        <strain evidence="5 6">NCTC9185</strain>
    </source>
</reference>
<keyword evidence="2" id="KW-0812">Transmembrane</keyword>
<evidence type="ECO:0000313" key="6">
    <source>
        <dbReference type="Proteomes" id="UP000339249"/>
    </source>
</evidence>
<dbReference type="GO" id="GO:0016020">
    <property type="term" value="C:membrane"/>
    <property type="evidence" value="ECO:0007669"/>
    <property type="project" value="UniProtKB-SubCell"/>
</dbReference>
<comment type="subcellular location">
    <subcellularLocation>
        <location evidence="1">Membrane</location>
        <topology evidence="1">Multi-pass membrane protein</topology>
    </subcellularLocation>
</comment>
<evidence type="ECO:0000313" key="5">
    <source>
        <dbReference type="EMBL" id="VTN08414.1"/>
    </source>
</evidence>
<evidence type="ECO:0000256" key="2">
    <source>
        <dbReference type="ARBA" id="ARBA00022692"/>
    </source>
</evidence>
<dbReference type="InterPro" id="IPR035906">
    <property type="entry name" value="MetI-like_sf"/>
</dbReference>
<protein>
    <submittedName>
        <fullName evidence="5">Inner membrane amino-acid ABC transporter permease protein yecS</fullName>
    </submittedName>
</protein>
<evidence type="ECO:0000256" key="3">
    <source>
        <dbReference type="ARBA" id="ARBA00022989"/>
    </source>
</evidence>
<evidence type="ECO:0000256" key="1">
    <source>
        <dbReference type="ARBA" id="ARBA00004141"/>
    </source>
</evidence>
<keyword evidence="3" id="KW-1133">Transmembrane helix</keyword>
<dbReference type="Gene3D" id="1.10.3720.10">
    <property type="entry name" value="MetI-like"/>
    <property type="match status" value="1"/>
</dbReference>
<accession>A0A4V6J154</accession>
<organism evidence="5 6">
    <name type="scientific">Raoultella terrigena</name>
    <name type="common">Klebsiella terrigena</name>
    <dbReference type="NCBI Taxonomy" id="577"/>
    <lineage>
        <taxon>Bacteria</taxon>
        <taxon>Pseudomonadati</taxon>
        <taxon>Pseudomonadota</taxon>
        <taxon>Gammaproteobacteria</taxon>
        <taxon>Enterobacterales</taxon>
        <taxon>Enterobacteriaceae</taxon>
        <taxon>Klebsiella/Raoultella group</taxon>
        <taxon>Raoultella</taxon>
    </lineage>
</organism>
<proteinExistence type="predicted"/>